<dbReference type="Proteomes" id="UP001150055">
    <property type="component" value="Unassembled WGS sequence"/>
</dbReference>
<dbReference type="EMBL" id="JALNTG010000024">
    <property type="protein sequence ID" value="MDD9320131.1"/>
    <property type="molecule type" value="Genomic_DNA"/>
</dbReference>
<evidence type="ECO:0000313" key="1">
    <source>
        <dbReference type="EMBL" id="MDD9320131.1"/>
    </source>
</evidence>
<gene>
    <name evidence="1" type="ORF">M0O54_08340</name>
</gene>
<name>A0AB35K3R0_9GAMM</name>
<organism evidence="1 2">
    <name type="scientific">Acinetobacter lactucae</name>
    <dbReference type="NCBI Taxonomy" id="1785128"/>
    <lineage>
        <taxon>Bacteria</taxon>
        <taxon>Pseudomonadati</taxon>
        <taxon>Pseudomonadota</taxon>
        <taxon>Gammaproteobacteria</taxon>
        <taxon>Moraxellales</taxon>
        <taxon>Moraxellaceae</taxon>
        <taxon>Acinetobacter</taxon>
        <taxon>Acinetobacter calcoaceticus/baumannii complex</taxon>
    </lineage>
</organism>
<reference evidence="1" key="1">
    <citation type="submission" date="2022-12" db="EMBL/GenBank/DDBJ databases">
        <title>Acinetobacter lactucae: Emerging opportunistic pathogenic species of genus Acinetobacter isolated from immunocompromised patients in clinical settings of India.</title>
        <authorList>
            <person name="Amar A.K."/>
            <person name="Sawant A.R."/>
            <person name="Meera M."/>
            <person name="Tomar A."/>
            <person name="Sistla S."/>
            <person name="Prashanth K."/>
        </authorList>
    </citation>
    <scope>NUCLEOTIDE SEQUENCE</scope>
    <source>
        <strain evidence="1">PKAL1828C</strain>
    </source>
</reference>
<dbReference type="AlphaFoldDB" id="A0AB35K3R0"/>
<accession>A0AB35K3R0</accession>
<evidence type="ECO:0000313" key="2">
    <source>
        <dbReference type="Proteomes" id="UP001150055"/>
    </source>
</evidence>
<dbReference type="NCBIfam" id="NF040699">
    <property type="entry name" value="VPA1262_fam"/>
    <property type="match status" value="1"/>
</dbReference>
<dbReference type="NCBIfam" id="NF040700">
    <property type="entry name" value="VPA1262_N_dom"/>
    <property type="match status" value="1"/>
</dbReference>
<comment type="caution">
    <text evidence="1">The sequence shown here is derived from an EMBL/GenBank/DDBJ whole genome shotgun (WGS) entry which is preliminary data.</text>
</comment>
<dbReference type="RefSeq" id="WP_274579032.1">
    <property type="nucleotide sequence ID" value="NZ_JALNTG010000024.1"/>
</dbReference>
<proteinExistence type="predicted"/>
<sequence length="1123" mass="128782">MHQHAQEKLKSPTLDDIINDSRLERLFSKNVKPCVLQLWVLQIKCGQLSENRIVYGRLLPYSHCNNTWNFSHNNKFITINSQTKARVAKLTLYLQSIHCADLLRLLNDRQTITLISKELRFTIPERLEEELGKTSLSPTDLAYRPVAYLINRDAYHHSLSSPHEGAGAFSASITPTDKDALFQLGSLYSPTLTKMVVKSLNEDTGMDFSITDTSRFGDIELLVFPTLDDQERNLLEINWINSPHTLIARFNPSQVPYYNIFQFRLNVENNSQITYSVLALAEKNEDGLFECRFELDDQISACIDSTELEIFGFRDSAYKQGTLCSRWQINYIREMHFQSHVVGHGIGRSYKFDWLEKTAQPADKLRVEAALTINNNNQGFAGHVGGREVDSWVPANREIATLFKRLHPQKSNGLFCPRWSQGNDNGRLQLVEWFKALLTQYQQHQIVIFDPYFEDAGLGLLLLYSVQKSDYIVFRSLPKTPPKDKPQRRQSDNTAQNGINNLLANCEQSHHKLRNLKLRIYGLKEGRLHDRYIIIMGKDGLPITGFHLSNSFQRAAENHPLLITPIPSDTLLEVEEYVLSLIQEAKVSQNQENIENTNIRLLFDSTVLPPSTPKRYEPLLFLNKPFAGEVLSLWCSEPTLHGLNSNLLKEQMTTLGLLEGESLNLSTRVTNFHNFLGQQADNFNNFGPIWEILGDILAHSYTNDYYMEELESEHNFLKFLAHFLKLSFNREYTEIDKNLTVVESQFFTRTLEELLYSPYQPHHLFHTTKYSALTWSEYFAIKFLWQFNPDVLLEIAEKQILDIPTDNQSSKIIRLSLLSQIVSEISLSVQIRISEIQLDRLLSSSSALFYWMGLHAIQIQLEKPNGLSKAISLITNFTTANQIQVLGWMINRAAKKSDNIEAYKGLITALHKILPSKISKDELKSLIDSMRGHMKQLAWAEPWLFQDIISPLLENDRVNVDDACEIWTQELISMLEPEGPNTSLLFDQAREGQTTNICAFLIAHSSPEQQQSSLQLINKILNQQKRIIQQPLASTSNWSRWDKALKISLWILAFCKWCEYYLSKSNLKNNELNKLSENALKLAEAKSIKEWRTETTDQSSGVIAFLNQGEVLLASIDEAESIP</sequence>
<protein>
    <submittedName>
        <fullName evidence="1">VPA1262 family protein</fullName>
    </submittedName>
</protein>